<evidence type="ECO:0000313" key="2">
    <source>
        <dbReference type="Proteomes" id="UP001216390"/>
    </source>
</evidence>
<dbReference type="EMBL" id="CP116942">
    <property type="protein sequence ID" value="WCO66272.1"/>
    <property type="molecule type" value="Genomic_DNA"/>
</dbReference>
<dbReference type="KEGG" id="ima:PO878_17360"/>
<name>A0AAE9YCD7_9ACTN</name>
<evidence type="ECO:0000313" key="1">
    <source>
        <dbReference type="EMBL" id="WCO66272.1"/>
    </source>
</evidence>
<proteinExistence type="predicted"/>
<dbReference type="AlphaFoldDB" id="A0AAE9YCD7"/>
<organism evidence="1 2">
    <name type="scientific">Iamia majanohamensis</name>
    <dbReference type="NCBI Taxonomy" id="467976"/>
    <lineage>
        <taxon>Bacteria</taxon>
        <taxon>Bacillati</taxon>
        <taxon>Actinomycetota</taxon>
        <taxon>Acidimicrobiia</taxon>
        <taxon>Acidimicrobiales</taxon>
        <taxon>Iamiaceae</taxon>
        <taxon>Iamia</taxon>
    </lineage>
</organism>
<sequence>MREVTHPVADAPPKAAAVFAARGVDDTRMEDVVGATALARSSPPRSTDHIAEDEMTASAIVGAVTMVGLHHVLAGRPVDPPAMSQRLDGLILHGLAPTPARKNQ</sequence>
<keyword evidence="2" id="KW-1185">Reference proteome</keyword>
<gene>
    <name evidence="1" type="ORF">PO878_17360</name>
</gene>
<reference evidence="1" key="1">
    <citation type="submission" date="2023-01" db="EMBL/GenBank/DDBJ databases">
        <title>The diversity of Class Acidimicrobiia in South China Sea sediment environments and the proposal of Iamia marina sp. nov., a novel species of the genus Iamia.</title>
        <authorList>
            <person name="He Y."/>
            <person name="Tian X."/>
        </authorList>
    </citation>
    <scope>NUCLEOTIDE SEQUENCE</scope>
    <source>
        <strain evidence="1">DSM 19957</strain>
    </source>
</reference>
<dbReference type="RefSeq" id="WP_272735795.1">
    <property type="nucleotide sequence ID" value="NZ_CP116942.1"/>
</dbReference>
<dbReference type="Proteomes" id="UP001216390">
    <property type="component" value="Chromosome"/>
</dbReference>
<accession>A0AAE9YCD7</accession>
<protein>
    <submittedName>
        <fullName evidence="1">Uncharacterized protein</fullName>
    </submittedName>
</protein>